<evidence type="ECO:0000313" key="7">
    <source>
        <dbReference type="EMBL" id="MCT8973361.1"/>
    </source>
</evidence>
<feature type="domain" description="AMP-dependent synthetase/ligase" evidence="5">
    <location>
        <begin position="45"/>
        <end position="412"/>
    </location>
</feature>
<dbReference type="PROSITE" id="PS00455">
    <property type="entry name" value="AMP_BINDING"/>
    <property type="match status" value="1"/>
</dbReference>
<evidence type="ECO:0000256" key="3">
    <source>
        <dbReference type="ARBA" id="ARBA00022741"/>
    </source>
</evidence>
<evidence type="ECO:0000259" key="6">
    <source>
        <dbReference type="Pfam" id="PF13193"/>
    </source>
</evidence>
<dbReference type="GO" id="GO:0004321">
    <property type="term" value="F:fatty-acyl-CoA synthase activity"/>
    <property type="evidence" value="ECO:0007669"/>
    <property type="project" value="TreeGrafter"/>
</dbReference>
<dbReference type="PANTHER" id="PTHR43605">
    <property type="entry name" value="ACYL-COENZYME A SYNTHETASE"/>
    <property type="match status" value="1"/>
</dbReference>
<comment type="similarity">
    <text evidence="1">Belongs to the ATP-dependent AMP-binding enzyme family.</text>
</comment>
<keyword evidence="8" id="KW-1185">Reference proteome</keyword>
<keyword evidence="2" id="KW-0436">Ligase</keyword>
<feature type="domain" description="AMP-binding enzyme C-terminal" evidence="6">
    <location>
        <begin position="462"/>
        <end position="540"/>
    </location>
</feature>
<organism evidence="7 8">
    <name type="scientific">Microbaculum marinisediminis</name>
    <dbReference type="NCBI Taxonomy" id="2931392"/>
    <lineage>
        <taxon>Bacteria</taxon>
        <taxon>Pseudomonadati</taxon>
        <taxon>Pseudomonadota</taxon>
        <taxon>Alphaproteobacteria</taxon>
        <taxon>Hyphomicrobiales</taxon>
        <taxon>Tepidamorphaceae</taxon>
        <taxon>Microbaculum</taxon>
    </lineage>
</organism>
<dbReference type="PANTHER" id="PTHR43605:SF10">
    <property type="entry name" value="ACYL-COA SYNTHETASE MEDIUM CHAIN FAMILY MEMBER 3"/>
    <property type="match status" value="1"/>
</dbReference>
<dbReference type="InterPro" id="IPR045851">
    <property type="entry name" value="AMP-bd_C_sf"/>
</dbReference>
<dbReference type="Gene3D" id="3.30.300.30">
    <property type="match status" value="1"/>
</dbReference>
<evidence type="ECO:0000256" key="1">
    <source>
        <dbReference type="ARBA" id="ARBA00006432"/>
    </source>
</evidence>
<dbReference type="FunFam" id="3.30.300.30:FF:000005">
    <property type="entry name" value="Acyl-coenzyme A synthetase ACSM5, mitochondrial"/>
    <property type="match status" value="1"/>
</dbReference>
<dbReference type="InterPro" id="IPR020845">
    <property type="entry name" value="AMP-binding_CS"/>
</dbReference>
<dbReference type="GO" id="GO:0006637">
    <property type="term" value="P:acyl-CoA metabolic process"/>
    <property type="evidence" value="ECO:0007669"/>
    <property type="project" value="TreeGrafter"/>
</dbReference>
<gene>
    <name evidence="7" type="ORF">MUB46_15980</name>
</gene>
<evidence type="ECO:0000313" key="8">
    <source>
        <dbReference type="Proteomes" id="UP001320898"/>
    </source>
</evidence>
<evidence type="ECO:0000259" key="5">
    <source>
        <dbReference type="Pfam" id="PF00501"/>
    </source>
</evidence>
<evidence type="ECO:0000256" key="4">
    <source>
        <dbReference type="ARBA" id="ARBA00022840"/>
    </source>
</evidence>
<protein>
    <submittedName>
        <fullName evidence="7">AMP-binding protein</fullName>
    </submittedName>
</protein>
<dbReference type="GO" id="GO:0016405">
    <property type="term" value="F:CoA-ligase activity"/>
    <property type="evidence" value="ECO:0007669"/>
    <property type="project" value="UniProtKB-ARBA"/>
</dbReference>
<dbReference type="Gene3D" id="3.40.50.12780">
    <property type="entry name" value="N-terminal domain of ligase-like"/>
    <property type="match status" value="1"/>
</dbReference>
<comment type="caution">
    <text evidence="7">The sequence shown here is derived from an EMBL/GenBank/DDBJ whole genome shotgun (WGS) entry which is preliminary data.</text>
</comment>
<dbReference type="AlphaFoldDB" id="A0AAW5QZ67"/>
<dbReference type="GO" id="GO:0015645">
    <property type="term" value="F:fatty acid ligase activity"/>
    <property type="evidence" value="ECO:0007669"/>
    <property type="project" value="TreeGrafter"/>
</dbReference>
<accession>A0AAW5QZ67</accession>
<reference evidence="7 8" key="1">
    <citation type="submission" date="2022-04" db="EMBL/GenBank/DDBJ databases">
        <authorList>
            <person name="Ye Y.-Q."/>
            <person name="Du Z.-J."/>
        </authorList>
    </citation>
    <scope>NUCLEOTIDE SEQUENCE [LARGE SCALE GENOMIC DNA]</scope>
    <source>
        <strain evidence="7 8">A6E488</strain>
    </source>
</reference>
<dbReference type="EMBL" id="JALIDZ010000007">
    <property type="protein sequence ID" value="MCT8973361.1"/>
    <property type="molecule type" value="Genomic_DNA"/>
</dbReference>
<keyword evidence="3" id="KW-0547">Nucleotide-binding</keyword>
<dbReference type="InterPro" id="IPR025110">
    <property type="entry name" value="AMP-bd_C"/>
</dbReference>
<name>A0AAW5QZ67_9HYPH</name>
<dbReference type="InterPro" id="IPR000873">
    <property type="entry name" value="AMP-dep_synth/lig_dom"/>
</dbReference>
<dbReference type="GO" id="GO:0005524">
    <property type="term" value="F:ATP binding"/>
    <property type="evidence" value="ECO:0007669"/>
    <property type="project" value="UniProtKB-KW"/>
</dbReference>
<dbReference type="SUPFAM" id="SSF56801">
    <property type="entry name" value="Acetyl-CoA synthetase-like"/>
    <property type="match status" value="1"/>
</dbReference>
<dbReference type="Proteomes" id="UP001320898">
    <property type="component" value="Unassembled WGS sequence"/>
</dbReference>
<dbReference type="RefSeq" id="WP_261616934.1">
    <property type="nucleotide sequence ID" value="NZ_JALIDZ010000007.1"/>
</dbReference>
<proteinExistence type="inferred from homology"/>
<dbReference type="GO" id="GO:0006633">
    <property type="term" value="P:fatty acid biosynthetic process"/>
    <property type="evidence" value="ECO:0007669"/>
    <property type="project" value="TreeGrafter"/>
</dbReference>
<dbReference type="InterPro" id="IPR051087">
    <property type="entry name" value="Mitochondrial_ACSM"/>
</dbReference>
<keyword evidence="4" id="KW-0067">ATP-binding</keyword>
<evidence type="ECO:0000256" key="2">
    <source>
        <dbReference type="ARBA" id="ARBA00022598"/>
    </source>
</evidence>
<dbReference type="InterPro" id="IPR042099">
    <property type="entry name" value="ANL_N_sf"/>
</dbReference>
<sequence>MTDIRSFYADVAACSNLRWDEAEGRYVIAIPEKANIAADTIGRHAQGAARDKIALIYEHEDGCVEELSFADLDTRANRLAVALRRLGVGKGDPVAVHTGQRPETAIAHMAIYKLGAVVLTLSQLYGPDTLGHVLTHSGARVILTETASWSRLGLDPFATGQLEHVIAIDEAGPGMLAYADCLPEDDGGFRPVETAADDPALLMYTSGSTGLPKGLLHSHRVLHAYLPTVAMFYDLELDHPDARFWSPADWAWVGGLLDLVLPAWLAGQTVVASQHRFDAEWSFDFMARHRITHSFMTPTALKRLAETAKPRERWDLALRVVCTGGESLPGEIVRWAERELGITCNEFYGLTEFNHLVGNCRRLYEIKPGSMGRAYPGRVVAVIDDQGNPVPDGEVGEIAARDDDATLFLGYWGDLGVPERLRVGRWLRTGDLARRDGEGYFWYQGRNDDLIKSAGYRIGPAEVEDTLLRHPRVVEAAVIGKPDPDRGAIVMAYVKLADGAEGSDEIKRELQAFVKTNLAAYKYPREIAFVSAFPLTSSGKIRRNELRRLATQDA</sequence>
<dbReference type="Pfam" id="PF13193">
    <property type="entry name" value="AMP-binding_C"/>
    <property type="match status" value="1"/>
</dbReference>
<dbReference type="Pfam" id="PF00501">
    <property type="entry name" value="AMP-binding"/>
    <property type="match status" value="1"/>
</dbReference>